<sequence length="221" mass="26271">MSTPYINIHTHSYQENTTEVFSLPNIIIAKDYLIPQPCSLGIHPWYIHFNYKEQEDILYTYAKRSNVWAIGECGLDKLTDSDFSLQKEIFRIQIKVANQLKKPLIIHCVRAYQECFRILQEERVQVPVIFHGFDKNIALAYQIYRQGYYISLGSALLKGQKDDLIIDFPWNKIFLETDDKSINIVDIYMYFCRVRKTELPLLKEQLYQNFIHVFNYPLKEE</sequence>
<dbReference type="Gene3D" id="3.20.20.140">
    <property type="entry name" value="Metal-dependent hydrolases"/>
    <property type="match status" value="1"/>
</dbReference>
<evidence type="ECO:0000313" key="1">
    <source>
        <dbReference type="EMBL" id="SFS48342.1"/>
    </source>
</evidence>
<proteinExistence type="predicted"/>
<dbReference type="Proteomes" id="UP000198785">
    <property type="component" value="Unassembled WGS sequence"/>
</dbReference>
<dbReference type="GO" id="GO:0016788">
    <property type="term" value="F:hydrolase activity, acting on ester bonds"/>
    <property type="evidence" value="ECO:0007669"/>
    <property type="project" value="InterPro"/>
</dbReference>
<accession>A0A1I6Q7E0</accession>
<dbReference type="AlphaFoldDB" id="A0A1I6Q7E0"/>
<dbReference type="EMBL" id="FOZZ01000002">
    <property type="protein sequence ID" value="SFS48342.1"/>
    <property type="molecule type" value="Genomic_DNA"/>
</dbReference>
<reference evidence="1 2" key="1">
    <citation type="submission" date="2016-10" db="EMBL/GenBank/DDBJ databases">
        <authorList>
            <person name="de Groot N.N."/>
        </authorList>
    </citation>
    <scope>NUCLEOTIDE SEQUENCE [LARGE SCALE GENOMIC DNA]</scope>
    <source>
        <strain evidence="1 2">DSM 22789</strain>
    </source>
</reference>
<dbReference type="Pfam" id="PF01026">
    <property type="entry name" value="TatD_DNase"/>
    <property type="match status" value="1"/>
</dbReference>
<evidence type="ECO:0000313" key="2">
    <source>
        <dbReference type="Proteomes" id="UP000198785"/>
    </source>
</evidence>
<protein>
    <submittedName>
        <fullName evidence="1">TatD DNase family protein</fullName>
    </submittedName>
</protein>
<dbReference type="PANTHER" id="PTHR46124:SF2">
    <property type="entry name" value="D-AMINOACYL-TRNA DEACYLASE"/>
    <property type="match status" value="1"/>
</dbReference>
<dbReference type="RefSeq" id="WP_093363724.1">
    <property type="nucleotide sequence ID" value="NZ_FOZZ01000002.1"/>
</dbReference>
<dbReference type="PANTHER" id="PTHR46124">
    <property type="entry name" value="D-AMINOACYL-TRNA DEACYLASE"/>
    <property type="match status" value="1"/>
</dbReference>
<keyword evidence="2" id="KW-1185">Reference proteome</keyword>
<dbReference type="InterPro" id="IPR032466">
    <property type="entry name" value="Metal_Hydrolase"/>
</dbReference>
<dbReference type="OrthoDB" id="664222at2"/>
<organism evidence="1 2">
    <name type="scientific">Sphingobacterium wenxiniae</name>
    <dbReference type="NCBI Taxonomy" id="683125"/>
    <lineage>
        <taxon>Bacteria</taxon>
        <taxon>Pseudomonadati</taxon>
        <taxon>Bacteroidota</taxon>
        <taxon>Sphingobacteriia</taxon>
        <taxon>Sphingobacteriales</taxon>
        <taxon>Sphingobacteriaceae</taxon>
        <taxon>Sphingobacterium</taxon>
    </lineage>
</organism>
<dbReference type="SUPFAM" id="SSF51556">
    <property type="entry name" value="Metallo-dependent hydrolases"/>
    <property type="match status" value="1"/>
</dbReference>
<dbReference type="InterPro" id="IPR001130">
    <property type="entry name" value="TatD-like"/>
</dbReference>
<gene>
    <name evidence="1" type="ORF">SAMN05660206_102165</name>
</gene>
<name>A0A1I6Q7E0_9SPHI</name>
<dbReference type="STRING" id="683125.SAMN05660206_102165"/>